<dbReference type="PROSITE" id="PS50206">
    <property type="entry name" value="RHODANESE_3"/>
    <property type="match status" value="1"/>
</dbReference>
<evidence type="ECO:0000313" key="4">
    <source>
        <dbReference type="Proteomes" id="UP001189429"/>
    </source>
</evidence>
<dbReference type="SUPFAM" id="SSF52821">
    <property type="entry name" value="Rhodanese/Cell cycle control phosphatase"/>
    <property type="match status" value="1"/>
</dbReference>
<feature type="domain" description="Rhodanese" evidence="2">
    <location>
        <begin position="81"/>
        <end position="174"/>
    </location>
</feature>
<dbReference type="EMBL" id="CAUYUJ010006885">
    <property type="protein sequence ID" value="CAK0818940.1"/>
    <property type="molecule type" value="Genomic_DNA"/>
</dbReference>
<feature type="region of interest" description="Disordered" evidence="1">
    <location>
        <begin position="1"/>
        <end position="32"/>
    </location>
</feature>
<accession>A0ABN9RJC4</accession>
<gene>
    <name evidence="3" type="ORF">PCOR1329_LOCUS21058</name>
</gene>
<name>A0ABN9RJC4_9DINO</name>
<sequence>RKSQGPRCAPGHGFSVSCGALPPVQREQEPPVKWFREKVRKSLLGSGSSDSGADELRRPAHRGAPVRLVYMQPSELASAIGQPDLQVIDLGGDALAADSIPGALHVPHGGFELEASALVDRSYGGKTLVFYSGASFSHGPLCATQFIRQLQHKYPDSTCKVRILQGGDFAWLITQMQFHGRELSDE</sequence>
<dbReference type="InterPro" id="IPR036873">
    <property type="entry name" value="Rhodanese-like_dom_sf"/>
</dbReference>
<evidence type="ECO:0000259" key="2">
    <source>
        <dbReference type="PROSITE" id="PS50206"/>
    </source>
</evidence>
<comment type="caution">
    <text evidence="3">The sequence shown here is derived from an EMBL/GenBank/DDBJ whole genome shotgun (WGS) entry which is preliminary data.</text>
</comment>
<protein>
    <recommendedName>
        <fullName evidence="2">Rhodanese domain-containing protein</fullName>
    </recommendedName>
</protein>
<evidence type="ECO:0000313" key="3">
    <source>
        <dbReference type="EMBL" id="CAK0818940.1"/>
    </source>
</evidence>
<dbReference type="InterPro" id="IPR001763">
    <property type="entry name" value="Rhodanese-like_dom"/>
</dbReference>
<keyword evidence="4" id="KW-1185">Reference proteome</keyword>
<organism evidence="3 4">
    <name type="scientific">Prorocentrum cordatum</name>
    <dbReference type="NCBI Taxonomy" id="2364126"/>
    <lineage>
        <taxon>Eukaryota</taxon>
        <taxon>Sar</taxon>
        <taxon>Alveolata</taxon>
        <taxon>Dinophyceae</taxon>
        <taxon>Prorocentrales</taxon>
        <taxon>Prorocentraceae</taxon>
        <taxon>Prorocentrum</taxon>
    </lineage>
</organism>
<dbReference type="Gene3D" id="3.40.250.10">
    <property type="entry name" value="Rhodanese-like domain"/>
    <property type="match status" value="1"/>
</dbReference>
<reference evidence="3" key="1">
    <citation type="submission" date="2023-10" db="EMBL/GenBank/DDBJ databases">
        <authorList>
            <person name="Chen Y."/>
            <person name="Shah S."/>
            <person name="Dougan E. K."/>
            <person name="Thang M."/>
            <person name="Chan C."/>
        </authorList>
    </citation>
    <scope>NUCLEOTIDE SEQUENCE [LARGE SCALE GENOMIC DNA]</scope>
</reference>
<evidence type="ECO:0000256" key="1">
    <source>
        <dbReference type="SAM" id="MobiDB-lite"/>
    </source>
</evidence>
<proteinExistence type="predicted"/>
<feature type="non-terminal residue" evidence="3">
    <location>
        <position position="1"/>
    </location>
</feature>
<dbReference type="Proteomes" id="UP001189429">
    <property type="component" value="Unassembled WGS sequence"/>
</dbReference>